<keyword evidence="3 10" id="KW-0808">Transferase</keyword>
<keyword evidence="11" id="KW-1185">Reference proteome</keyword>
<name>A0A830G3H0_9EURY</name>
<dbReference type="RefSeq" id="WP_188872959.1">
    <property type="nucleotide sequence ID" value="NZ_BMOO01000006.1"/>
</dbReference>
<organism evidence="9 11">
    <name type="scientific">Halarchaeum rubridurum</name>
    <dbReference type="NCBI Taxonomy" id="489911"/>
    <lineage>
        <taxon>Archaea</taxon>
        <taxon>Methanobacteriati</taxon>
        <taxon>Methanobacteriota</taxon>
        <taxon>Stenosarchaea group</taxon>
        <taxon>Halobacteria</taxon>
        <taxon>Halobacteriales</taxon>
        <taxon>Halobacteriaceae</taxon>
    </lineage>
</organism>
<dbReference type="EMBL" id="JAGGKO010000005">
    <property type="protein sequence ID" value="MBP1955691.1"/>
    <property type="molecule type" value="Genomic_DNA"/>
</dbReference>
<evidence type="ECO:0000256" key="5">
    <source>
        <dbReference type="ARBA" id="ARBA00022747"/>
    </source>
</evidence>
<dbReference type="InterPro" id="IPR029063">
    <property type="entry name" value="SAM-dependent_MTases_sf"/>
</dbReference>
<feature type="domain" description="N6 adenine-specific DNA methyltransferase N-terminal" evidence="8">
    <location>
        <begin position="10"/>
        <end position="126"/>
    </location>
</feature>
<keyword evidence="5" id="KW-0680">Restriction system</keyword>
<dbReference type="Gene3D" id="3.40.50.150">
    <property type="entry name" value="Vaccinia Virus protein VP39"/>
    <property type="match status" value="1"/>
</dbReference>
<dbReference type="InterPro" id="IPR038333">
    <property type="entry name" value="T1MK-like_N_sf"/>
</dbReference>
<dbReference type="Pfam" id="PF12161">
    <property type="entry name" value="HsdM_N"/>
    <property type="match status" value="1"/>
</dbReference>
<dbReference type="OrthoDB" id="45790at2157"/>
<dbReference type="Proteomes" id="UP000765891">
    <property type="component" value="Unassembled WGS sequence"/>
</dbReference>
<accession>A0A830G3H0</accession>
<proteinExistence type="predicted"/>
<dbReference type="EC" id="2.1.1.72" evidence="1"/>
<evidence type="ECO:0000256" key="4">
    <source>
        <dbReference type="ARBA" id="ARBA00022691"/>
    </source>
</evidence>
<sequence length="644" mass="73022">MSEVSRQLGEKLLSSIDIIQGTVSPVKYKEYLIPLIYYKRASDESARIDDNPNEDKSETKASKLVPYVEQQYRWSVVCKPSSDLSQRLSEALTEIPVHDVVEPVTANIDFEILQEDDVLQQLVEHLDEIRLDFGYAAPEEFGPIFDNFLTHMYQIEGRGGGGFITPRRIVQLSVQLAGNIAESTSVHDPTVGSGGFLVQAAEQLGDGTGLHHLEKQVTGQDINQIVAGIARINLEMHGVDGDIAVGDSLSAPQFTTDGELKRFDVVLSDFPISSDWQKSELEDNPYNRFPGMKLPREDRADYAFIFHALTCLKTPQQDERGGEAALIVPEGIFFRQTEKRYRKHLVENDYIEQIVHLPEDLQQHHSLETAILKLNTDKPAEREGEIRFVDARGEDFYENKKDTTRLTLRGVKEAIAAANDWDSNSEIARTVPRDRIRATDFSLNIAEYLPASDDPARYRFIQRTRSQSNGERKSGDIESEDPSFAQRLSDLITASDNAVYVLGKYGGATEAELLDVRNELRDKGYEAFIDRDLEDFPTQDLSGSVTTTMRLAKFCVMVDREASGHLNEYQLAQLNRTVLARLTPEDGGSSRMIGTAEMIDVNYIEEFEFEIRPQERLSEAVDWAEEIVSKRRQKYTEMYDWRER</sequence>
<evidence type="ECO:0000259" key="7">
    <source>
        <dbReference type="Pfam" id="PF02384"/>
    </source>
</evidence>
<dbReference type="GO" id="GO:0009007">
    <property type="term" value="F:site-specific DNA-methyltransferase (adenine-specific) activity"/>
    <property type="evidence" value="ECO:0007669"/>
    <property type="project" value="UniProtKB-EC"/>
</dbReference>
<reference evidence="9" key="2">
    <citation type="submission" date="2020-09" db="EMBL/GenBank/DDBJ databases">
        <authorList>
            <person name="Sun Q."/>
            <person name="Ohkuma M."/>
        </authorList>
    </citation>
    <scope>NUCLEOTIDE SEQUENCE</scope>
    <source>
        <strain evidence="9">JCM 16108</strain>
    </source>
</reference>
<comment type="catalytic activity">
    <reaction evidence="6">
        <text>a 2'-deoxyadenosine in DNA + S-adenosyl-L-methionine = an N(6)-methyl-2'-deoxyadenosine in DNA + S-adenosyl-L-homocysteine + H(+)</text>
        <dbReference type="Rhea" id="RHEA:15197"/>
        <dbReference type="Rhea" id="RHEA-COMP:12418"/>
        <dbReference type="Rhea" id="RHEA-COMP:12419"/>
        <dbReference type="ChEBI" id="CHEBI:15378"/>
        <dbReference type="ChEBI" id="CHEBI:57856"/>
        <dbReference type="ChEBI" id="CHEBI:59789"/>
        <dbReference type="ChEBI" id="CHEBI:90615"/>
        <dbReference type="ChEBI" id="CHEBI:90616"/>
        <dbReference type="EC" id="2.1.1.72"/>
    </reaction>
</comment>
<gene>
    <name evidence="9" type="ORF">GCM10009017_25150</name>
    <name evidence="10" type="ORF">J2752_002620</name>
</gene>
<dbReference type="EMBL" id="BMOO01000006">
    <property type="protein sequence ID" value="GGM74154.1"/>
    <property type="molecule type" value="Genomic_DNA"/>
</dbReference>
<dbReference type="PANTHER" id="PTHR42933:SF3">
    <property type="entry name" value="TYPE I RESTRICTION ENZYME MJAVIII METHYLASE SUBUNIT"/>
    <property type="match status" value="1"/>
</dbReference>
<reference evidence="9" key="1">
    <citation type="journal article" date="2014" name="Int. J. Syst. Evol. Microbiol.">
        <title>Complete genome sequence of Corynebacterium casei LMG S-19264T (=DSM 44701T), isolated from a smear-ripened cheese.</title>
        <authorList>
            <consortium name="US DOE Joint Genome Institute (JGI-PGF)"/>
            <person name="Walter F."/>
            <person name="Albersmeier A."/>
            <person name="Kalinowski J."/>
            <person name="Ruckert C."/>
        </authorList>
    </citation>
    <scope>NUCLEOTIDE SEQUENCE</scope>
    <source>
        <strain evidence="9">JCM 16108</strain>
    </source>
</reference>
<keyword evidence="2 10" id="KW-0489">Methyltransferase</keyword>
<comment type="caution">
    <text evidence="9">The sequence shown here is derived from an EMBL/GenBank/DDBJ whole genome shotgun (WGS) entry which is preliminary data.</text>
</comment>
<evidence type="ECO:0000313" key="11">
    <source>
        <dbReference type="Proteomes" id="UP000614609"/>
    </source>
</evidence>
<dbReference type="Gene3D" id="1.20.1260.30">
    <property type="match status" value="1"/>
</dbReference>
<evidence type="ECO:0000256" key="6">
    <source>
        <dbReference type="ARBA" id="ARBA00047942"/>
    </source>
</evidence>
<evidence type="ECO:0000256" key="3">
    <source>
        <dbReference type="ARBA" id="ARBA00022679"/>
    </source>
</evidence>
<evidence type="ECO:0000259" key="8">
    <source>
        <dbReference type="Pfam" id="PF12161"/>
    </source>
</evidence>
<keyword evidence="4" id="KW-0949">S-adenosyl-L-methionine</keyword>
<dbReference type="AlphaFoldDB" id="A0A830G3H0"/>
<dbReference type="Pfam" id="PF02384">
    <property type="entry name" value="N6_Mtase"/>
    <property type="match status" value="1"/>
</dbReference>
<dbReference type="GO" id="GO:0003677">
    <property type="term" value="F:DNA binding"/>
    <property type="evidence" value="ECO:0007669"/>
    <property type="project" value="InterPro"/>
</dbReference>
<dbReference type="InterPro" id="IPR022749">
    <property type="entry name" value="D12N6_MeTrfase_N"/>
</dbReference>
<dbReference type="Proteomes" id="UP000614609">
    <property type="component" value="Unassembled WGS sequence"/>
</dbReference>
<dbReference type="InterPro" id="IPR051537">
    <property type="entry name" value="DNA_Adenine_Mtase"/>
</dbReference>
<evidence type="ECO:0000313" key="9">
    <source>
        <dbReference type="EMBL" id="GGM74154.1"/>
    </source>
</evidence>
<feature type="domain" description="DNA methylase adenine-specific" evidence="7">
    <location>
        <begin position="139"/>
        <end position="451"/>
    </location>
</feature>
<evidence type="ECO:0000313" key="10">
    <source>
        <dbReference type="EMBL" id="MBP1955691.1"/>
    </source>
</evidence>
<dbReference type="CDD" id="cd02440">
    <property type="entry name" value="AdoMet_MTases"/>
    <property type="match status" value="1"/>
</dbReference>
<dbReference type="GO" id="GO:0032259">
    <property type="term" value="P:methylation"/>
    <property type="evidence" value="ECO:0007669"/>
    <property type="project" value="UniProtKB-KW"/>
</dbReference>
<dbReference type="SUPFAM" id="SSF53335">
    <property type="entry name" value="S-adenosyl-L-methionine-dependent methyltransferases"/>
    <property type="match status" value="1"/>
</dbReference>
<dbReference type="PRINTS" id="PR00507">
    <property type="entry name" value="N12N6MTFRASE"/>
</dbReference>
<dbReference type="GO" id="GO:0009307">
    <property type="term" value="P:DNA restriction-modification system"/>
    <property type="evidence" value="ECO:0007669"/>
    <property type="project" value="UniProtKB-KW"/>
</dbReference>
<dbReference type="GO" id="GO:0008170">
    <property type="term" value="F:N-methyltransferase activity"/>
    <property type="evidence" value="ECO:0007669"/>
    <property type="project" value="InterPro"/>
</dbReference>
<evidence type="ECO:0000256" key="1">
    <source>
        <dbReference type="ARBA" id="ARBA00011900"/>
    </source>
</evidence>
<dbReference type="PANTHER" id="PTHR42933">
    <property type="entry name" value="SLR6095 PROTEIN"/>
    <property type="match status" value="1"/>
</dbReference>
<reference evidence="10" key="3">
    <citation type="submission" date="2021-03" db="EMBL/GenBank/DDBJ databases">
        <title>Genomic Encyclopedia of Type Strains, Phase IV (KMG-IV): sequencing the most valuable type-strain genomes for metagenomic binning, comparative biology and taxonomic classification.</title>
        <authorList>
            <person name="Goeker M."/>
        </authorList>
    </citation>
    <scope>NUCLEOTIDE SEQUENCE</scope>
    <source>
        <strain evidence="10">DSM 22443</strain>
    </source>
</reference>
<evidence type="ECO:0000256" key="2">
    <source>
        <dbReference type="ARBA" id="ARBA00022603"/>
    </source>
</evidence>
<dbReference type="InterPro" id="IPR003356">
    <property type="entry name" value="DNA_methylase_A-5"/>
</dbReference>
<protein>
    <recommendedName>
        <fullName evidence="1">site-specific DNA-methyltransferase (adenine-specific)</fullName>
        <ecNumber evidence="1">2.1.1.72</ecNumber>
    </recommendedName>
</protein>